<comment type="subcellular location">
    <subcellularLocation>
        <location evidence="1">Cell membrane</location>
        <topology evidence="1">Multi-pass membrane protein</topology>
    </subcellularLocation>
</comment>
<keyword evidence="9" id="KW-0449">Lipoprotein</keyword>
<dbReference type="STRING" id="319236.BST91_10975"/>
<evidence type="ECO:0000256" key="7">
    <source>
        <dbReference type="SAM" id="Phobius"/>
    </source>
</evidence>
<evidence type="ECO:0000256" key="4">
    <source>
        <dbReference type="ARBA" id="ARBA00022692"/>
    </source>
</evidence>
<evidence type="ECO:0000313" key="9">
    <source>
        <dbReference type="EMBL" id="GAK95982.1"/>
    </source>
</evidence>
<evidence type="ECO:0000256" key="5">
    <source>
        <dbReference type="ARBA" id="ARBA00022989"/>
    </source>
</evidence>
<keyword evidence="3" id="KW-1003">Cell membrane</keyword>
<dbReference type="PANTHER" id="PTHR30489:SF0">
    <property type="entry name" value="LIPOPROTEIN-RELEASING SYSTEM TRANSMEMBRANE PROTEIN LOLE"/>
    <property type="match status" value="1"/>
</dbReference>
<evidence type="ECO:0000256" key="1">
    <source>
        <dbReference type="ARBA" id="ARBA00004651"/>
    </source>
</evidence>
<comment type="caution">
    <text evidence="9">The sequence shown here is derived from an EMBL/GenBank/DDBJ whole genome shotgun (WGS) entry which is preliminary data.</text>
</comment>
<dbReference type="InterPro" id="IPR051447">
    <property type="entry name" value="Lipoprotein-release_system"/>
</dbReference>
<protein>
    <submittedName>
        <fullName evidence="9">Lipoprotein releasing system transmembrane protein LolC</fullName>
    </submittedName>
</protein>
<feature type="transmembrane region" description="Helical" evidence="7">
    <location>
        <begin position="12"/>
        <end position="35"/>
    </location>
</feature>
<feature type="transmembrane region" description="Helical" evidence="7">
    <location>
        <begin position="264"/>
        <end position="290"/>
    </location>
</feature>
<dbReference type="PANTHER" id="PTHR30489">
    <property type="entry name" value="LIPOPROTEIN-RELEASING SYSTEM TRANSMEMBRANE PROTEIN LOLE"/>
    <property type="match status" value="1"/>
</dbReference>
<feature type="transmembrane region" description="Helical" evidence="7">
    <location>
        <begin position="357"/>
        <end position="379"/>
    </location>
</feature>
<accession>A0A090Q1E7</accession>
<gene>
    <name evidence="9" type="ORF">JCM19294_2764</name>
</gene>
<dbReference type="Proteomes" id="UP000029221">
    <property type="component" value="Unassembled WGS sequence"/>
</dbReference>
<dbReference type="eggNOG" id="COG4591">
    <property type="taxonomic scope" value="Bacteria"/>
</dbReference>
<evidence type="ECO:0000259" key="8">
    <source>
        <dbReference type="Pfam" id="PF02687"/>
    </source>
</evidence>
<sequence length="394" mass="43718">MISKNGKNAINIINILSFIITVVGSASLFIVLSGFSGLKDFSTQFSSYFDPDLSIFPSHGKVVEIPLSRKRTLENHPSIQLVCPVIEEKAFLNYQDKNDIAYIKGVPDEYIDMVKIDSILYYGSWLGKSNAQIVAGQAIASDLSLSVNDYSEFLQIMVPKPGKGAITALNIQSSFNTLDAIATGTFSINENLDNKYVFMRYEAAQKLLNMPDSMASAVEIKLNSYESENEARELIKDMYGDSVVVKNKFQLNDALYKMLNSENLAVYLIFTLVLIIALFNVIGAIIMMILDKKQNLKTLLDLGATVHELRRIFFIQGSLMTITGGVLGLLIGVAVVYSQLEYKLIYIAPQLPYPVAMRWENIVVAFGTIAILGIIASYVGSRRINDRLLSQAKL</sequence>
<dbReference type="GO" id="GO:0044874">
    <property type="term" value="P:lipoprotein localization to outer membrane"/>
    <property type="evidence" value="ECO:0007669"/>
    <property type="project" value="TreeGrafter"/>
</dbReference>
<evidence type="ECO:0000256" key="6">
    <source>
        <dbReference type="ARBA" id="ARBA00023136"/>
    </source>
</evidence>
<reference evidence="9" key="1">
    <citation type="journal article" date="2014" name="Genome Announc.">
        <title>Draft Genome Sequences of Marine Flavobacterium Nonlabens Strains NR17, NR24, NR27, NR32, NR33, and Ara13.</title>
        <authorList>
            <person name="Nakanishi M."/>
            <person name="Meirelles P."/>
            <person name="Suzuki R."/>
            <person name="Takatani N."/>
            <person name="Mino S."/>
            <person name="Suda W."/>
            <person name="Oshima K."/>
            <person name="Hattori M."/>
            <person name="Ohkuma M."/>
            <person name="Hosokawa M."/>
            <person name="Miyashita K."/>
            <person name="Thompson F.L."/>
            <person name="Niwa A."/>
            <person name="Sawabe T."/>
            <person name="Sawabe T."/>
        </authorList>
    </citation>
    <scope>NUCLEOTIDE SEQUENCE [LARGE SCALE GENOMIC DNA]</scope>
    <source>
        <strain evidence="9">JCM 19294</strain>
    </source>
</reference>
<dbReference type="EMBL" id="BBML01000001">
    <property type="protein sequence ID" value="GAK95982.1"/>
    <property type="molecule type" value="Genomic_DNA"/>
</dbReference>
<dbReference type="AlphaFoldDB" id="A0A090Q1E7"/>
<keyword evidence="5 7" id="KW-1133">Transmembrane helix</keyword>
<organism evidence="9 10">
    <name type="scientific">Nonlabens tegetincola</name>
    <dbReference type="NCBI Taxonomy" id="323273"/>
    <lineage>
        <taxon>Bacteria</taxon>
        <taxon>Pseudomonadati</taxon>
        <taxon>Bacteroidota</taxon>
        <taxon>Flavobacteriia</taxon>
        <taxon>Flavobacteriales</taxon>
        <taxon>Flavobacteriaceae</taxon>
        <taxon>Nonlabens</taxon>
    </lineage>
</organism>
<proteinExistence type="inferred from homology"/>
<dbReference type="GO" id="GO:0098797">
    <property type="term" value="C:plasma membrane protein complex"/>
    <property type="evidence" value="ECO:0007669"/>
    <property type="project" value="TreeGrafter"/>
</dbReference>
<evidence type="ECO:0000256" key="2">
    <source>
        <dbReference type="ARBA" id="ARBA00005236"/>
    </source>
</evidence>
<dbReference type="InterPro" id="IPR003838">
    <property type="entry name" value="ABC3_permease_C"/>
</dbReference>
<keyword evidence="4 7" id="KW-0812">Transmembrane</keyword>
<evidence type="ECO:0000313" key="10">
    <source>
        <dbReference type="Proteomes" id="UP000029221"/>
    </source>
</evidence>
<dbReference type="Pfam" id="PF02687">
    <property type="entry name" value="FtsX"/>
    <property type="match status" value="1"/>
</dbReference>
<feature type="transmembrane region" description="Helical" evidence="7">
    <location>
        <begin position="311"/>
        <end position="337"/>
    </location>
</feature>
<keyword evidence="6 7" id="KW-0472">Membrane</keyword>
<keyword evidence="10" id="KW-1185">Reference proteome</keyword>
<name>A0A090Q1E7_9FLAO</name>
<comment type="similarity">
    <text evidence="2">Belongs to the ABC-4 integral membrane protein family. LolC/E subfamily.</text>
</comment>
<evidence type="ECO:0000256" key="3">
    <source>
        <dbReference type="ARBA" id="ARBA00022475"/>
    </source>
</evidence>
<feature type="domain" description="ABC3 transporter permease C-terminal" evidence="8">
    <location>
        <begin position="268"/>
        <end position="384"/>
    </location>
</feature>